<feature type="transmembrane region" description="Helical" evidence="6">
    <location>
        <begin position="370"/>
        <end position="390"/>
    </location>
</feature>
<feature type="transmembrane region" description="Helical" evidence="6">
    <location>
        <begin position="340"/>
        <end position="358"/>
    </location>
</feature>
<feature type="transmembrane region" description="Helical" evidence="6">
    <location>
        <begin position="243"/>
        <end position="266"/>
    </location>
</feature>
<protein>
    <submittedName>
        <fullName evidence="8">MFS transporter</fullName>
    </submittedName>
</protein>
<evidence type="ECO:0000256" key="2">
    <source>
        <dbReference type="ARBA" id="ARBA00022475"/>
    </source>
</evidence>
<evidence type="ECO:0000256" key="6">
    <source>
        <dbReference type="SAM" id="Phobius"/>
    </source>
</evidence>
<feature type="transmembrane region" description="Helical" evidence="6">
    <location>
        <begin position="210"/>
        <end position="237"/>
    </location>
</feature>
<feature type="transmembrane region" description="Helical" evidence="6">
    <location>
        <begin position="170"/>
        <end position="189"/>
    </location>
</feature>
<feature type="transmembrane region" description="Helical" evidence="6">
    <location>
        <begin position="81"/>
        <end position="98"/>
    </location>
</feature>
<dbReference type="InterPro" id="IPR011701">
    <property type="entry name" value="MFS"/>
</dbReference>
<evidence type="ECO:0000256" key="5">
    <source>
        <dbReference type="ARBA" id="ARBA00023136"/>
    </source>
</evidence>
<feature type="transmembrane region" description="Helical" evidence="6">
    <location>
        <begin position="50"/>
        <end position="69"/>
    </location>
</feature>
<dbReference type="AlphaFoldDB" id="A0A356LC84"/>
<name>A0A356LC84_9BURK</name>
<dbReference type="SUPFAM" id="SSF103473">
    <property type="entry name" value="MFS general substrate transporter"/>
    <property type="match status" value="1"/>
</dbReference>
<dbReference type="Proteomes" id="UP000264036">
    <property type="component" value="Unassembled WGS sequence"/>
</dbReference>
<evidence type="ECO:0000313" key="8">
    <source>
        <dbReference type="EMBL" id="HBP28171.1"/>
    </source>
</evidence>
<evidence type="ECO:0000259" key="7">
    <source>
        <dbReference type="PROSITE" id="PS50850"/>
    </source>
</evidence>
<evidence type="ECO:0000256" key="3">
    <source>
        <dbReference type="ARBA" id="ARBA00022692"/>
    </source>
</evidence>
<evidence type="ECO:0000313" key="9">
    <source>
        <dbReference type="Proteomes" id="UP000264036"/>
    </source>
</evidence>
<dbReference type="GO" id="GO:0022857">
    <property type="term" value="F:transmembrane transporter activity"/>
    <property type="evidence" value="ECO:0007669"/>
    <property type="project" value="InterPro"/>
</dbReference>
<comment type="caution">
    <text evidence="8">The sequence shown here is derived from an EMBL/GenBank/DDBJ whole genome shotgun (WGS) entry which is preliminary data.</text>
</comment>
<dbReference type="Gene3D" id="1.20.1250.20">
    <property type="entry name" value="MFS general substrate transporter like domains"/>
    <property type="match status" value="2"/>
</dbReference>
<accession>A0A356LC84</accession>
<feature type="transmembrane region" description="Helical" evidence="6">
    <location>
        <begin position="303"/>
        <end position="328"/>
    </location>
</feature>
<feature type="transmembrane region" description="Helical" evidence="6">
    <location>
        <begin position="12"/>
        <end position="30"/>
    </location>
</feature>
<dbReference type="Pfam" id="PF07690">
    <property type="entry name" value="MFS_1"/>
    <property type="match status" value="1"/>
</dbReference>
<dbReference type="InterPro" id="IPR050189">
    <property type="entry name" value="MFS_Efflux_Transporters"/>
</dbReference>
<dbReference type="InterPro" id="IPR036259">
    <property type="entry name" value="MFS_trans_sf"/>
</dbReference>
<feature type="domain" description="Major facilitator superfamily (MFS) profile" evidence="7">
    <location>
        <begin position="11"/>
        <end position="394"/>
    </location>
</feature>
<dbReference type="PANTHER" id="PTHR43124:SF3">
    <property type="entry name" value="CHLORAMPHENICOL EFFLUX PUMP RV0191"/>
    <property type="match status" value="1"/>
</dbReference>
<keyword evidence="3 6" id="KW-0812">Transmembrane</keyword>
<dbReference type="EMBL" id="DOEK01000004">
    <property type="protein sequence ID" value="HBP28171.1"/>
    <property type="molecule type" value="Genomic_DNA"/>
</dbReference>
<comment type="subcellular location">
    <subcellularLocation>
        <location evidence="1">Cell membrane</location>
        <topology evidence="1">Multi-pass membrane protein</topology>
    </subcellularLocation>
</comment>
<evidence type="ECO:0000256" key="1">
    <source>
        <dbReference type="ARBA" id="ARBA00004651"/>
    </source>
</evidence>
<keyword evidence="2" id="KW-1003">Cell membrane</keyword>
<dbReference type="PROSITE" id="PS50850">
    <property type="entry name" value="MFS"/>
    <property type="match status" value="1"/>
</dbReference>
<feature type="transmembrane region" description="Helical" evidence="6">
    <location>
        <begin position="278"/>
        <end position="297"/>
    </location>
</feature>
<gene>
    <name evidence="8" type="ORF">DD666_01990</name>
</gene>
<reference evidence="8 9" key="1">
    <citation type="journal article" date="2018" name="Nat. Biotechnol.">
        <title>A standardized bacterial taxonomy based on genome phylogeny substantially revises the tree of life.</title>
        <authorList>
            <person name="Parks D.H."/>
            <person name="Chuvochina M."/>
            <person name="Waite D.W."/>
            <person name="Rinke C."/>
            <person name="Skarshewski A."/>
            <person name="Chaumeil P.A."/>
            <person name="Hugenholtz P."/>
        </authorList>
    </citation>
    <scope>NUCLEOTIDE SEQUENCE [LARGE SCALE GENOMIC DNA]</scope>
    <source>
        <strain evidence="8">UBA10707</strain>
    </source>
</reference>
<keyword evidence="5 6" id="KW-0472">Membrane</keyword>
<evidence type="ECO:0000256" key="4">
    <source>
        <dbReference type="ARBA" id="ARBA00022989"/>
    </source>
</evidence>
<dbReference type="PANTHER" id="PTHR43124">
    <property type="entry name" value="PURINE EFFLUX PUMP PBUE"/>
    <property type="match status" value="1"/>
</dbReference>
<sequence length="398" mass="41722">MDEARYPVQSALAVGSLLTLAMGMPMMIFYGIGVLGPQLIQELGISRGQLAWLTTASFGVAAVVSPWSGQAVQRLGMRSGLMGLFGLVALSFFLMAVLPGFVGLILAMLLCGAAQSLANPATNMAIAKLVPAPKKPAMVGIKQSGVQISALVAGILLPFFAQWLGWRGALALWVPLALVMFFLVSRRLPAGMASAQPLAGGRALALPRPNVLLGLLMLVQLCAGLTLSSFITFFGVYASQLGMSAQMTGAMISVFGVMGIVSRIALTPLGSRLRDETQLMVMLFILACLAVYVTTLATPTRHFPLWIGITGMGLTVAATNAIAMSMLLRDERFGKTATAAGMLSVGFFGGFAVGPPLFGVLLSQPQGFGIAWFLLIGTTLAGAAFSLMLYRIRSHGST</sequence>
<organism evidence="8 9">
    <name type="scientific">Advenella kashmirensis</name>
    <dbReference type="NCBI Taxonomy" id="310575"/>
    <lineage>
        <taxon>Bacteria</taxon>
        <taxon>Pseudomonadati</taxon>
        <taxon>Pseudomonadota</taxon>
        <taxon>Betaproteobacteria</taxon>
        <taxon>Burkholderiales</taxon>
        <taxon>Alcaligenaceae</taxon>
    </lineage>
</organism>
<dbReference type="InterPro" id="IPR020846">
    <property type="entry name" value="MFS_dom"/>
</dbReference>
<proteinExistence type="predicted"/>
<keyword evidence="4 6" id="KW-1133">Transmembrane helix</keyword>
<dbReference type="GO" id="GO:0005886">
    <property type="term" value="C:plasma membrane"/>
    <property type="evidence" value="ECO:0007669"/>
    <property type="project" value="UniProtKB-SubCell"/>
</dbReference>